<dbReference type="Gene3D" id="3.40.640.10">
    <property type="entry name" value="Type I PLP-dependent aspartate aminotransferase-like (Major domain)"/>
    <property type="match status" value="2"/>
</dbReference>
<dbReference type="GO" id="GO:0000184">
    <property type="term" value="P:nuclear-transcribed mRNA catabolic process, nonsense-mediated decay"/>
    <property type="evidence" value="ECO:0007669"/>
    <property type="project" value="UniProtKB-UniRule"/>
</dbReference>
<protein>
    <recommendedName>
        <fullName evidence="5 7">Nonsense-mediated mRNA decay factor SMG8</fullName>
    </recommendedName>
</protein>
<dbReference type="InterPro" id="IPR015422">
    <property type="entry name" value="PyrdxlP-dep_Trfase_small"/>
</dbReference>
<gene>
    <name evidence="10" type="primary">EOG090X02WG</name>
</gene>
<evidence type="ECO:0000256" key="1">
    <source>
        <dbReference type="ARBA" id="ARBA00001933"/>
    </source>
</evidence>
<feature type="domain" description="Aminotransferase class V" evidence="9">
    <location>
        <begin position="1093"/>
        <end position="1251"/>
    </location>
</feature>
<dbReference type="InterPro" id="IPR019354">
    <property type="entry name" value="SMG8-like"/>
</dbReference>
<dbReference type="InterPro" id="IPR015421">
    <property type="entry name" value="PyrdxlP-dep_Trfase_major"/>
</dbReference>
<evidence type="ECO:0000256" key="8">
    <source>
        <dbReference type="SAM" id="MobiDB-lite"/>
    </source>
</evidence>
<dbReference type="PANTHER" id="PTHR13091:SF0">
    <property type="entry name" value="NONSENSE-MEDIATED MRNA DECAY FACTOR SMG8"/>
    <property type="match status" value="1"/>
</dbReference>
<feature type="compositionally biased region" description="Polar residues" evidence="8">
    <location>
        <begin position="141"/>
        <end position="151"/>
    </location>
</feature>
<dbReference type="PROSITE" id="PS00595">
    <property type="entry name" value="AA_TRANSFER_CLASS_5"/>
    <property type="match status" value="1"/>
</dbReference>
<dbReference type="InterPro" id="IPR000192">
    <property type="entry name" value="Aminotrans_V_dom"/>
</dbReference>
<name>A0A4Y7M408_9CRUS</name>
<keyword evidence="3" id="KW-0663">Pyridoxal phosphate</keyword>
<comment type="similarity">
    <text evidence="2 7">Belongs to the SMG8 family.</text>
</comment>
<dbReference type="PANTHER" id="PTHR13091">
    <property type="entry name" value="AMPLIFIED IN BREAST CANCER 2-RELATED"/>
    <property type="match status" value="1"/>
</dbReference>
<evidence type="ECO:0000256" key="6">
    <source>
        <dbReference type="RuleBase" id="RU004504"/>
    </source>
</evidence>
<comment type="cofactor">
    <cofactor evidence="1 6">
        <name>pyridoxal 5'-phosphate</name>
        <dbReference type="ChEBI" id="CHEBI:597326"/>
    </cofactor>
</comment>
<keyword evidence="4 7" id="KW-0866">Nonsense-mediated mRNA decay</keyword>
<evidence type="ECO:0000256" key="2">
    <source>
        <dbReference type="ARBA" id="ARBA00006443"/>
    </source>
</evidence>
<evidence type="ECO:0000259" key="9">
    <source>
        <dbReference type="Pfam" id="PF00266"/>
    </source>
</evidence>
<dbReference type="SUPFAM" id="SSF53383">
    <property type="entry name" value="PLP-dependent transferases"/>
    <property type="match status" value="1"/>
</dbReference>
<dbReference type="Gene3D" id="3.90.1150.10">
    <property type="entry name" value="Aspartate Aminotransferase, domain 1"/>
    <property type="match status" value="1"/>
</dbReference>
<evidence type="ECO:0000256" key="4">
    <source>
        <dbReference type="ARBA" id="ARBA00023161"/>
    </source>
</evidence>
<dbReference type="Pfam" id="PF10220">
    <property type="entry name" value="Smg8_Smg9"/>
    <property type="match status" value="2"/>
</dbReference>
<evidence type="ECO:0000313" key="10">
    <source>
        <dbReference type="EMBL" id="SVE76278.1"/>
    </source>
</evidence>
<feature type="region of interest" description="Disordered" evidence="8">
    <location>
        <begin position="141"/>
        <end position="167"/>
    </location>
</feature>
<accession>A0A4Y7M408</accession>
<evidence type="ECO:0000256" key="5">
    <source>
        <dbReference type="ARBA" id="ARBA00029509"/>
    </source>
</evidence>
<evidence type="ECO:0000256" key="7">
    <source>
        <dbReference type="RuleBase" id="RU367133"/>
    </source>
</evidence>
<dbReference type="InterPro" id="IPR020578">
    <property type="entry name" value="Aminotrans_V_PyrdxlP_BS"/>
</dbReference>
<organism evidence="10">
    <name type="scientific">Daphnia longispina</name>
    <dbReference type="NCBI Taxonomy" id="42846"/>
    <lineage>
        <taxon>Eukaryota</taxon>
        <taxon>Metazoa</taxon>
        <taxon>Ecdysozoa</taxon>
        <taxon>Arthropoda</taxon>
        <taxon>Crustacea</taxon>
        <taxon>Branchiopoda</taxon>
        <taxon>Diplostraca</taxon>
        <taxon>Cladocera</taxon>
        <taxon>Anomopoda</taxon>
        <taxon>Daphniidae</taxon>
        <taxon>Daphnia</taxon>
    </lineage>
</organism>
<sequence length="1298" mass="144302">MSQLRSVSFNPRDQHILAGGSIYGAVSESPLLSLSTQEHGKIMAVGSKDGRLSVIQISDNLSTVTKNDKVALTSLLEREIRREKNLEQRSKDVKSKQGPKTSIFHLAIATGALGVQKPPSPLTSPSKKMFESLKETLQALQNKDNTTSNNETNEKAPGIEPSADMLPNNQRSQTNMSVSQVAPVATTVDQTLQSSEEAFFETIDQSSEISEESSIEGYFCPKKKVLFLYCNNIYDTNTLLMLEKLEFDTLFEKGFLHYFSNLRDTSTRHLIFLFLVSHICVVTNASSSFDLNYIQLFKTLDSVRIRLQSSVAEVLKNVPGLPKDWLTLGRLCSPRVLFYFEQRPPVLDENLKSLQHLMEDQIYRLLRKCRVITNVCTNSLFAIPSNQEFVFFKPKQQDRFAFLLDLLNDTFEIGNENSNDFREFLNQHIVLAQTEGFADNVGRHVGPSIFVLPPARVWFDAAFKLFDFFTNSPANGIKGFQLLRSILDVEGQFSEARCLKVLPLALAAYQENLPSHYSSQYHENKKTQAKALLSSHGRGPAVQKFLGRLDVECDRFWRHGRRMCESASIIGNPCIQPVHRVLGEENGDNKLSVLPHMSGVRYVSACSCGRRQANREDPYDVKYANYDFYRLIEEECCGRLRHITFPIFKPSSEHFEAAKLKGSSKSMHFAKDVEKLITATEDLSLGPDENEFPALSVDHLSQVAADEHEDSQTSLGKGEAAEAIDEENMIEITGSTHEQPTISNRDFSTTEYLPCMLHVHSPIGILPRYSSWSLVCLGSSSLYSHNAGLSDQPGFLTGSGFLLPWDIPVRLPHNESNSLEGRRTHNIGYSGKGKRAKQGQHEFTVKVFIGVEYECPRGHRFMSSSPGRVLKATGAGLVKDSAQLITQNDVPLYLPCPCPYNRGGKALIAQLMRLHVVTPKAAVHVTIDPKVRPAPPPCPEFITGFSEPVQLSPSSYWILRFPYVYEDENQIYTLPKESSRAAQHGYLLKGTCGVVANFNAVDEGSGQTIYYSAHEEPGLMSFYFTSFSIMDDVKQGIQYAFQTKNTLTLAISGTGHAGMEAALCNLIERNDVVLIGINGIWGERAADMANRQVDTVASLGGEPFYMDRWQVDVVYTGSQKVLGAPPGTAPISFGPRAVAKIAGRKTPISSFYFDMNWLGNYWGCDSQPRNIYALREALALLATEGLENSWNRHRSSRDRLISGLAKLNLKPLASEPAARLTCITAIQVPDGVDWKSVTTHAMSMRVEIAGGLGPTAGRIWRVGLMGQNATDERVDRVLEVLADSIKSATTPTTVMGRL</sequence>
<dbReference type="EMBL" id="LR006659">
    <property type="protein sequence ID" value="SVE76278.1"/>
    <property type="molecule type" value="mRNA"/>
</dbReference>
<dbReference type="Pfam" id="PF00266">
    <property type="entry name" value="Aminotran_5"/>
    <property type="match status" value="1"/>
</dbReference>
<proteinExistence type="evidence at transcript level"/>
<dbReference type="InterPro" id="IPR015424">
    <property type="entry name" value="PyrdxlP-dep_Trfase"/>
</dbReference>
<reference evidence="10" key="1">
    <citation type="submission" date="2018-08" db="EMBL/GenBank/DDBJ databases">
        <authorList>
            <person name="Cornetti L."/>
        </authorList>
    </citation>
    <scope>NUCLEOTIDE SEQUENCE</scope>
    <source>
        <strain evidence="10">FI-G-95-1_INB4-1</strain>
    </source>
</reference>
<evidence type="ECO:0000256" key="3">
    <source>
        <dbReference type="ARBA" id="ARBA00022898"/>
    </source>
</evidence>
<comment type="function">
    <text evidence="7">Involved in nonsense-mediated decay (NMD) of mRNAs containing premature stop codons.</text>
</comment>